<dbReference type="Proteomes" id="UP000255269">
    <property type="component" value="Unassembled WGS sequence"/>
</dbReference>
<feature type="chain" id="PRO_5016615722" evidence="2">
    <location>
        <begin position="23"/>
        <end position="153"/>
    </location>
</feature>
<proteinExistence type="predicted"/>
<dbReference type="Pfam" id="PF06518">
    <property type="entry name" value="DUF1104"/>
    <property type="match status" value="1"/>
</dbReference>
<name>A0A377Q158_9HELI</name>
<dbReference type="Gene3D" id="1.20.120.1430">
    <property type="entry name" value="HP0721 helical bundle"/>
    <property type="match status" value="1"/>
</dbReference>
<dbReference type="EMBL" id="UGJF01000001">
    <property type="protein sequence ID" value="STQ88422.1"/>
    <property type="molecule type" value="Genomic_DNA"/>
</dbReference>
<dbReference type="RefSeq" id="WP_115057064.1">
    <property type="nucleotide sequence ID" value="NZ_CANTXR010000002.1"/>
</dbReference>
<protein>
    <submittedName>
        <fullName evidence="3">Periplasmic protein</fullName>
    </submittedName>
</protein>
<dbReference type="InterPro" id="IPR009488">
    <property type="entry name" value="DUF1104"/>
</dbReference>
<sequence length="153" mass="17499">MKAKTLISVLVGTALSVSVALAADFSKKSNEELVNLSGKVAPKDYPDYRMEIHKRMQKMEIQEGRDFADNLRKNAQSNYDKMTMKEYREYRDEIRKETEKRIDSMTREEARDSGLLRGGYGRGYGKGHRGHYRGDCFEGRYPDCPVGPVGPRP</sequence>
<evidence type="ECO:0000256" key="1">
    <source>
        <dbReference type="SAM" id="MobiDB-lite"/>
    </source>
</evidence>
<evidence type="ECO:0000313" key="4">
    <source>
        <dbReference type="Proteomes" id="UP000255269"/>
    </source>
</evidence>
<feature type="region of interest" description="Disordered" evidence="1">
    <location>
        <begin position="101"/>
        <end position="124"/>
    </location>
</feature>
<keyword evidence="2" id="KW-0732">Signal</keyword>
<dbReference type="AlphaFoldDB" id="A0A377Q158"/>
<dbReference type="InterPro" id="IPR038310">
    <property type="entry name" value="DUF1104_sf"/>
</dbReference>
<evidence type="ECO:0000313" key="3">
    <source>
        <dbReference type="EMBL" id="STQ88422.1"/>
    </source>
</evidence>
<accession>A0A377Q158</accession>
<gene>
    <name evidence="3" type="ORF">NCTC13156_01261</name>
</gene>
<organism evidence="3 4">
    <name type="scientific">Helicobacter pullorum</name>
    <dbReference type="NCBI Taxonomy" id="35818"/>
    <lineage>
        <taxon>Bacteria</taxon>
        <taxon>Pseudomonadati</taxon>
        <taxon>Campylobacterota</taxon>
        <taxon>Epsilonproteobacteria</taxon>
        <taxon>Campylobacterales</taxon>
        <taxon>Helicobacteraceae</taxon>
        <taxon>Helicobacter</taxon>
    </lineage>
</organism>
<feature type="signal peptide" evidence="2">
    <location>
        <begin position="1"/>
        <end position="22"/>
    </location>
</feature>
<evidence type="ECO:0000256" key="2">
    <source>
        <dbReference type="SAM" id="SignalP"/>
    </source>
</evidence>
<feature type="compositionally biased region" description="Basic and acidic residues" evidence="1">
    <location>
        <begin position="101"/>
        <end position="114"/>
    </location>
</feature>
<reference evidence="3 4" key="1">
    <citation type="submission" date="2018-06" db="EMBL/GenBank/DDBJ databases">
        <authorList>
            <consortium name="Pathogen Informatics"/>
            <person name="Doyle S."/>
        </authorList>
    </citation>
    <scope>NUCLEOTIDE SEQUENCE [LARGE SCALE GENOMIC DNA]</scope>
    <source>
        <strain evidence="3 4">NCTC13156</strain>
    </source>
</reference>